<evidence type="ECO:0000259" key="5">
    <source>
        <dbReference type="PROSITE" id="PS50977"/>
    </source>
</evidence>
<evidence type="ECO:0000313" key="7">
    <source>
        <dbReference type="Proteomes" id="UP000649829"/>
    </source>
</evidence>
<reference evidence="6" key="2">
    <citation type="submission" date="2020-09" db="EMBL/GenBank/DDBJ databases">
        <authorList>
            <person name="Sun Q."/>
            <person name="Zhou Y."/>
        </authorList>
    </citation>
    <scope>NUCLEOTIDE SEQUENCE</scope>
    <source>
        <strain evidence="6">CGMCC 1.6293</strain>
    </source>
</reference>
<evidence type="ECO:0000313" key="6">
    <source>
        <dbReference type="EMBL" id="GGM12214.1"/>
    </source>
</evidence>
<feature type="DNA-binding region" description="H-T-H motif" evidence="4">
    <location>
        <begin position="40"/>
        <end position="59"/>
    </location>
</feature>
<dbReference type="InterPro" id="IPR036271">
    <property type="entry name" value="Tet_transcr_reg_TetR-rel_C_sf"/>
</dbReference>
<dbReference type="Pfam" id="PF00440">
    <property type="entry name" value="TetR_N"/>
    <property type="match status" value="1"/>
</dbReference>
<dbReference type="PANTHER" id="PTHR30055:SF240">
    <property type="entry name" value="HTH-TYPE TRANSCRIPTIONAL REGULATOR ACRR"/>
    <property type="match status" value="1"/>
</dbReference>
<protein>
    <submittedName>
        <fullName evidence="6">TetR family transcriptional regulator</fullName>
    </submittedName>
</protein>
<organism evidence="6 7">
    <name type="scientific">Pseudooceanicola nanhaiensis</name>
    <dbReference type="NCBI Taxonomy" id="375761"/>
    <lineage>
        <taxon>Bacteria</taxon>
        <taxon>Pseudomonadati</taxon>
        <taxon>Pseudomonadota</taxon>
        <taxon>Alphaproteobacteria</taxon>
        <taxon>Rhodobacterales</taxon>
        <taxon>Paracoccaceae</taxon>
        <taxon>Pseudooceanicola</taxon>
    </lineage>
</organism>
<dbReference type="PRINTS" id="PR00455">
    <property type="entry name" value="HTHTETR"/>
</dbReference>
<comment type="caution">
    <text evidence="6">The sequence shown here is derived from an EMBL/GenBank/DDBJ whole genome shotgun (WGS) entry which is preliminary data.</text>
</comment>
<dbReference type="InterPro" id="IPR001647">
    <property type="entry name" value="HTH_TetR"/>
</dbReference>
<dbReference type="Pfam" id="PF17932">
    <property type="entry name" value="TetR_C_24"/>
    <property type="match status" value="1"/>
</dbReference>
<dbReference type="SUPFAM" id="SSF48498">
    <property type="entry name" value="Tetracyclin repressor-like, C-terminal domain"/>
    <property type="match status" value="1"/>
</dbReference>
<dbReference type="GO" id="GO:0000976">
    <property type="term" value="F:transcription cis-regulatory region binding"/>
    <property type="evidence" value="ECO:0007669"/>
    <property type="project" value="TreeGrafter"/>
</dbReference>
<keyword evidence="3" id="KW-0804">Transcription</keyword>
<evidence type="ECO:0000256" key="2">
    <source>
        <dbReference type="ARBA" id="ARBA00023125"/>
    </source>
</evidence>
<evidence type="ECO:0000256" key="4">
    <source>
        <dbReference type="PROSITE-ProRule" id="PRU00335"/>
    </source>
</evidence>
<dbReference type="RefSeq" id="WP_028288480.1">
    <property type="nucleotide sequence ID" value="NZ_BMLF01000004.1"/>
</dbReference>
<dbReference type="InterPro" id="IPR041490">
    <property type="entry name" value="KstR2_TetR_C"/>
</dbReference>
<dbReference type="InterPro" id="IPR009057">
    <property type="entry name" value="Homeodomain-like_sf"/>
</dbReference>
<dbReference type="InterPro" id="IPR050109">
    <property type="entry name" value="HTH-type_TetR-like_transc_reg"/>
</dbReference>
<dbReference type="SUPFAM" id="SSF46689">
    <property type="entry name" value="Homeodomain-like"/>
    <property type="match status" value="1"/>
</dbReference>
<dbReference type="PANTHER" id="PTHR30055">
    <property type="entry name" value="HTH-TYPE TRANSCRIPTIONAL REGULATOR RUTR"/>
    <property type="match status" value="1"/>
</dbReference>
<evidence type="ECO:0000256" key="3">
    <source>
        <dbReference type="ARBA" id="ARBA00023163"/>
    </source>
</evidence>
<keyword evidence="7" id="KW-1185">Reference proteome</keyword>
<dbReference type="PROSITE" id="PS50977">
    <property type="entry name" value="HTH_TETR_2"/>
    <property type="match status" value="1"/>
</dbReference>
<dbReference type="Gene3D" id="1.10.10.60">
    <property type="entry name" value="Homeodomain-like"/>
    <property type="match status" value="1"/>
</dbReference>
<sequence length="218" mass="24701">MRQKRASDTGNTDPARIDRRTQIIEEASLLFSRRGYLGTSLRDVADRCDMTKAALYYYFPDKESLVRAVYVTRMTQLNRSMRQVLSRAPDDPVARIAAFVRHCANRIDGNRESWMVGSQLFGSIEAAPGTEEAVALRDEFEALLRTEIERAMDMGIFRRNDSRLTTRMLLSWVNYIPRWHKHGTGLSAEQVCDNFLNISLNGLLLAPGETETQPTGPG</sequence>
<dbReference type="EMBL" id="BMLF01000004">
    <property type="protein sequence ID" value="GGM12214.1"/>
    <property type="molecule type" value="Genomic_DNA"/>
</dbReference>
<name>A0A917WL48_9RHOB</name>
<keyword evidence="2 4" id="KW-0238">DNA-binding</keyword>
<dbReference type="GO" id="GO:0003700">
    <property type="term" value="F:DNA-binding transcription factor activity"/>
    <property type="evidence" value="ECO:0007669"/>
    <property type="project" value="TreeGrafter"/>
</dbReference>
<dbReference type="Gene3D" id="1.10.357.10">
    <property type="entry name" value="Tetracycline Repressor, domain 2"/>
    <property type="match status" value="1"/>
</dbReference>
<dbReference type="Proteomes" id="UP000649829">
    <property type="component" value="Unassembled WGS sequence"/>
</dbReference>
<keyword evidence="1" id="KW-0805">Transcription regulation</keyword>
<accession>A0A917WL48</accession>
<feature type="domain" description="HTH tetR-type" evidence="5">
    <location>
        <begin position="17"/>
        <end position="77"/>
    </location>
</feature>
<reference evidence="6" key="1">
    <citation type="journal article" date="2014" name="Int. J. Syst. Evol. Microbiol.">
        <title>Complete genome sequence of Corynebacterium casei LMG S-19264T (=DSM 44701T), isolated from a smear-ripened cheese.</title>
        <authorList>
            <consortium name="US DOE Joint Genome Institute (JGI-PGF)"/>
            <person name="Walter F."/>
            <person name="Albersmeier A."/>
            <person name="Kalinowski J."/>
            <person name="Ruckert C."/>
        </authorList>
    </citation>
    <scope>NUCLEOTIDE SEQUENCE</scope>
    <source>
        <strain evidence="6">CGMCC 1.6293</strain>
    </source>
</reference>
<proteinExistence type="predicted"/>
<gene>
    <name evidence="6" type="ORF">GCM10011534_37970</name>
</gene>
<evidence type="ECO:0000256" key="1">
    <source>
        <dbReference type="ARBA" id="ARBA00023015"/>
    </source>
</evidence>
<dbReference type="AlphaFoldDB" id="A0A917WL48"/>